<keyword evidence="1" id="KW-0472">Membrane</keyword>
<organism evidence="2 3">
    <name type="scientific">Vibrio campbellii</name>
    <dbReference type="NCBI Taxonomy" id="680"/>
    <lineage>
        <taxon>Bacteria</taxon>
        <taxon>Pseudomonadati</taxon>
        <taxon>Pseudomonadota</taxon>
        <taxon>Gammaproteobacteria</taxon>
        <taxon>Vibrionales</taxon>
        <taxon>Vibrionaceae</taxon>
        <taxon>Vibrio</taxon>
    </lineage>
</organism>
<feature type="transmembrane region" description="Helical" evidence="1">
    <location>
        <begin position="9"/>
        <end position="30"/>
    </location>
</feature>
<keyword evidence="1" id="KW-0812">Transmembrane</keyword>
<keyword evidence="1" id="KW-1133">Transmembrane helix</keyword>
<dbReference type="Proteomes" id="UP001219537">
    <property type="component" value="Chromosome 1"/>
</dbReference>
<dbReference type="AlphaFoldDB" id="A0AAQ2Y049"/>
<dbReference type="EMBL" id="CP117988">
    <property type="protein sequence ID" value="WDG09338.1"/>
    <property type="molecule type" value="Genomic_DNA"/>
</dbReference>
<evidence type="ECO:0000313" key="3">
    <source>
        <dbReference type="Proteomes" id="UP001219537"/>
    </source>
</evidence>
<name>A0AAQ2Y049_9VIBR</name>
<evidence type="ECO:0000256" key="1">
    <source>
        <dbReference type="SAM" id="Phobius"/>
    </source>
</evidence>
<gene>
    <name evidence="2" type="ORF">PUN50_05540</name>
</gene>
<evidence type="ECO:0000313" key="2">
    <source>
        <dbReference type="EMBL" id="WDG09338.1"/>
    </source>
</evidence>
<reference evidence="2" key="1">
    <citation type="submission" date="2023-02" db="EMBL/GenBank/DDBJ databases">
        <title>Isolation, identification, and genome analysis of Vibrio campbellii in the Penaeus vannamei larvae stage.</title>
        <authorList>
            <person name="Huang T."/>
            <person name="Zhang B."/>
        </authorList>
    </citation>
    <scope>NUCLEOTIDE SEQUENCE</scope>
    <source>
        <strain evidence="2">20220413_1</strain>
    </source>
</reference>
<accession>A0AAQ2Y049</accession>
<protein>
    <submittedName>
        <fullName evidence="2">Uncharacterized protein</fullName>
    </submittedName>
</protein>
<sequence length="71" mass="7954">MEEKARTTIALSIVGLYATVVLVMLFWSLFHTDGDISAFFENLNKANFLLGPVGFVMGYYFKNGESNNENP</sequence>
<proteinExistence type="predicted"/>
<dbReference type="RefSeq" id="WP_005430820.1">
    <property type="nucleotide sequence ID" value="NZ_CP117988.1"/>
</dbReference>